<keyword evidence="1" id="KW-0812">Transmembrane</keyword>
<keyword evidence="3" id="KW-1185">Reference proteome</keyword>
<evidence type="ECO:0000313" key="3">
    <source>
        <dbReference type="Proteomes" id="UP000028194"/>
    </source>
</evidence>
<organism evidence="2 3">
    <name type="scientific">Candidatus Nitrososphaera evergladensis SR1</name>
    <dbReference type="NCBI Taxonomy" id="1459636"/>
    <lineage>
        <taxon>Archaea</taxon>
        <taxon>Nitrososphaerota</taxon>
        <taxon>Nitrososphaeria</taxon>
        <taxon>Nitrososphaerales</taxon>
        <taxon>Nitrososphaeraceae</taxon>
        <taxon>Nitrososphaera</taxon>
    </lineage>
</organism>
<feature type="transmembrane region" description="Helical" evidence="1">
    <location>
        <begin position="54"/>
        <end position="74"/>
    </location>
</feature>
<reference evidence="2 3" key="1">
    <citation type="journal article" date="2014" name="PLoS ONE">
        <title>Genome Sequence of Candidatus Nitrososphaera evergladensis from Group I.1b Enriched from Everglades Soil Reveals Novel Genomic Features of the Ammonia-Oxidizing Archaea.</title>
        <authorList>
            <person name="Zhalnina K.V."/>
            <person name="Dias R."/>
            <person name="Leonard M.T."/>
            <person name="Dorr de Quadros P."/>
            <person name="Camargo F.A."/>
            <person name="Drew J.C."/>
            <person name="Farmerie W.G."/>
            <person name="Daroub S.H."/>
            <person name="Triplett E.W."/>
        </authorList>
    </citation>
    <scope>NUCLEOTIDE SEQUENCE [LARGE SCALE GENOMIC DNA]</scope>
    <source>
        <strain evidence="2 3">SR1</strain>
    </source>
</reference>
<feature type="transmembrane region" description="Helical" evidence="1">
    <location>
        <begin position="5"/>
        <end position="28"/>
    </location>
</feature>
<dbReference type="AlphaFoldDB" id="A0A075MVG6"/>
<keyword evidence="1" id="KW-1133">Transmembrane helix</keyword>
<protein>
    <submittedName>
        <fullName evidence="2">Uncharacterized protein</fullName>
    </submittedName>
</protein>
<proteinExistence type="predicted"/>
<dbReference type="HOGENOM" id="CLU_2534503_0_0_2"/>
<dbReference type="EMBL" id="CP007174">
    <property type="protein sequence ID" value="AIF83254.1"/>
    <property type="molecule type" value="Genomic_DNA"/>
</dbReference>
<dbReference type="STRING" id="1459636.NTE_01181"/>
<evidence type="ECO:0000256" key="1">
    <source>
        <dbReference type="SAM" id="Phobius"/>
    </source>
</evidence>
<dbReference type="Proteomes" id="UP000028194">
    <property type="component" value="Chromosome"/>
</dbReference>
<sequence>MAVIIIVKTILALLAIGVASFTLTPVMYSLKENPSLWTHCSSQCLQIRDNLYNIYFYIPVALVGVVVLFAIMSASRRAPDEVA</sequence>
<evidence type="ECO:0000313" key="2">
    <source>
        <dbReference type="EMBL" id="AIF83254.1"/>
    </source>
</evidence>
<gene>
    <name evidence="2" type="ORF">NTE_01181</name>
</gene>
<name>A0A075MVG6_9ARCH</name>
<accession>A0A075MVG6</accession>
<keyword evidence="1" id="KW-0472">Membrane</keyword>
<dbReference type="KEGG" id="nev:NTE_01181"/>